<accession>C0PKM8</accession>
<organism evidence="2">
    <name type="scientific">Zea mays</name>
    <name type="common">Maize</name>
    <dbReference type="NCBI Taxonomy" id="4577"/>
    <lineage>
        <taxon>Eukaryota</taxon>
        <taxon>Viridiplantae</taxon>
        <taxon>Streptophyta</taxon>
        <taxon>Embryophyta</taxon>
        <taxon>Tracheophyta</taxon>
        <taxon>Spermatophyta</taxon>
        <taxon>Magnoliopsida</taxon>
        <taxon>Liliopsida</taxon>
        <taxon>Poales</taxon>
        <taxon>Poaceae</taxon>
        <taxon>PACMAD clade</taxon>
        <taxon>Panicoideae</taxon>
        <taxon>Andropogonodae</taxon>
        <taxon>Andropogoneae</taxon>
        <taxon>Tripsacinae</taxon>
        <taxon>Zea</taxon>
    </lineage>
</organism>
<dbReference type="EMBL" id="BT068847">
    <property type="protein sequence ID" value="ACN35744.1"/>
    <property type="molecule type" value="mRNA"/>
</dbReference>
<evidence type="ECO:0000313" key="2">
    <source>
        <dbReference type="EMBL" id="ACN35744.1"/>
    </source>
</evidence>
<reference evidence="2" key="2">
    <citation type="submission" date="2012-06" db="EMBL/GenBank/DDBJ databases">
        <authorList>
            <person name="Yu Y."/>
            <person name="Currie J."/>
            <person name="Lomeli R."/>
            <person name="Angelova A."/>
            <person name="Collura K."/>
            <person name="Wissotski M."/>
            <person name="Campos D."/>
            <person name="Kudrna D."/>
            <person name="Golser W."/>
            <person name="Ashely E."/>
            <person name="Descour A."/>
            <person name="Fernandes J."/>
            <person name="Soderlund C."/>
            <person name="Walbot V."/>
        </authorList>
    </citation>
    <scope>NUCLEOTIDE SEQUENCE</scope>
    <source>
        <strain evidence="2">B73</strain>
    </source>
</reference>
<sequence>MALATSRDRMPSLPSPAAAAPPLLALAAAGRAFLEEEDDDVAMESTLCTSGSATMTPSAPVASSRGVAKKEGCV</sequence>
<protein>
    <submittedName>
        <fullName evidence="2">Uncharacterized protein</fullName>
    </submittedName>
</protein>
<dbReference type="AlphaFoldDB" id="C0PKM8"/>
<proteinExistence type="evidence at transcript level"/>
<feature type="region of interest" description="Disordered" evidence="1">
    <location>
        <begin position="50"/>
        <end position="74"/>
    </location>
</feature>
<name>C0PKM8_MAIZE</name>
<reference evidence="2" key="1">
    <citation type="journal article" date="2009" name="PLoS Genet.">
        <title>Sequencing, mapping, and analysis of 27,455 maize full-length cDNAs.</title>
        <authorList>
            <person name="Soderlund C."/>
            <person name="Descour A."/>
            <person name="Kudrna D."/>
            <person name="Bomhoff M."/>
            <person name="Boyd L."/>
            <person name="Currie J."/>
            <person name="Angelova A."/>
            <person name="Collura K."/>
            <person name="Wissotski M."/>
            <person name="Ashley E."/>
            <person name="Morrow D."/>
            <person name="Fernandes J."/>
            <person name="Walbot V."/>
            <person name="Yu Y."/>
        </authorList>
    </citation>
    <scope>NUCLEOTIDE SEQUENCE</scope>
    <source>
        <strain evidence="2">B73</strain>
    </source>
</reference>
<evidence type="ECO:0000256" key="1">
    <source>
        <dbReference type="SAM" id="MobiDB-lite"/>
    </source>
</evidence>